<dbReference type="InterPro" id="IPR016024">
    <property type="entry name" value="ARM-type_fold"/>
</dbReference>
<dbReference type="PANTHER" id="PTHR12904">
    <property type="match status" value="1"/>
</dbReference>
<dbReference type="InterPro" id="IPR055142">
    <property type="entry name" value="ZER1-like_C"/>
</dbReference>
<reference evidence="5" key="3">
    <citation type="submission" date="2015-06" db="UniProtKB">
        <authorList>
            <consortium name="EnsemblMetazoa"/>
        </authorList>
    </citation>
    <scope>IDENTIFICATION</scope>
</reference>
<protein>
    <submittedName>
        <fullName evidence="4 5">Uncharacterized protein</fullName>
    </submittedName>
</protein>
<reference evidence="4 6" key="2">
    <citation type="journal article" date="2013" name="Nature">
        <title>Insights into bilaterian evolution from three spiralian genomes.</title>
        <authorList>
            <person name="Simakov O."/>
            <person name="Marletaz F."/>
            <person name="Cho S.J."/>
            <person name="Edsinger-Gonzales E."/>
            <person name="Havlak P."/>
            <person name="Hellsten U."/>
            <person name="Kuo D.H."/>
            <person name="Larsson T."/>
            <person name="Lv J."/>
            <person name="Arendt D."/>
            <person name="Savage R."/>
            <person name="Osoegawa K."/>
            <person name="de Jong P."/>
            <person name="Grimwood J."/>
            <person name="Chapman J.A."/>
            <person name="Shapiro H."/>
            <person name="Aerts A."/>
            <person name="Otillar R.P."/>
            <person name="Terry A.Y."/>
            <person name="Boore J.L."/>
            <person name="Grigoriev I.V."/>
            <person name="Lindberg D.R."/>
            <person name="Seaver E.C."/>
            <person name="Weisblat D.A."/>
            <person name="Putnam N.H."/>
            <person name="Rokhsar D.S."/>
        </authorList>
    </citation>
    <scope>NUCLEOTIDE SEQUENCE</scope>
    <source>
        <strain evidence="4 6">I ESC-2004</strain>
    </source>
</reference>
<dbReference type="InterPro" id="IPR056845">
    <property type="entry name" value="LRR_Zer-1"/>
</dbReference>
<dbReference type="GO" id="GO:0031462">
    <property type="term" value="C:Cul2-RING ubiquitin ligase complex"/>
    <property type="evidence" value="ECO:0007669"/>
    <property type="project" value="TreeGrafter"/>
</dbReference>
<sequence>MHESPGSLQEACIDYICDNLHDVCQASSTVDQAPEEQRLRFPWADMFLHRNLSDDLLAHLGERRTLTDEMLSLFDHKHTCLNRVKIRKADVSTKGLRVLKQHRITELEAIGLENVSVNDLVGCLGEWSLKNLRALNVANSSFRANARFCVVVSLSKLRNLQVLNVSGTEFDRHGLDIILEDLPVLENLDISETSIDDLSPLRKCKDRLKSLTMYNLRASHNEDIVNILCELSNLRHLDISEGFWGQNFFLNLEPIHLSAADLLNRHHSLPKLVSLDVSGKEGVCETLLKPFLNSHPNLQFLGLTTIDACHLPMFSEPSKPGFLDHLTVTGDASEAQIQEALKRYIMRPIFLQKSLDSLFTLTRVFAEPRLDIIKSILPVMKKHPTDLGVQMAATACIYNLTKSEMGQSLHTMWLGRIVTATLNAMQSFPSHQQLQKNALLTLCSDRILQEVPFDKYRCAELVMECLCTFENAVMIRMSVAICGILAAKISTEQTSRLGSKSSNMKRLLAIVEEKTAQKTLDITLRFTLSALWNLTDESPSTCKMFLELNGLHLFIRVLTVRNERVQAETKVLGLINNLAEVKEIRSALVKESLMEIICHFLHSTHIDVSYFAAGIFSHILSDDTVKWDLEKPSKDAMVQELGEAVLSWEEPSSEMVAYRSFKPFFPLLMCFRTPQVQLWAVWAMQHVCSKNVQRYGSMLRAEGVVDILQKLVYNAHCEQNVERLATKVLDMILTDSTNE</sequence>
<dbReference type="PANTHER" id="PTHR12904:SF22">
    <property type="entry name" value="ZYG-11 FAMILY MEMBER B, CELL CYCLE REGULATOR"/>
    <property type="match status" value="1"/>
</dbReference>
<dbReference type="OMA" id="AYRSFHP"/>
<evidence type="ECO:0000259" key="2">
    <source>
        <dbReference type="Pfam" id="PF22964"/>
    </source>
</evidence>
<dbReference type="Pfam" id="PF22964">
    <property type="entry name" value="ZER1-like_2nd"/>
    <property type="match status" value="1"/>
</dbReference>
<feature type="domain" description="Zer-1-like leucine-rich repeats region" evidence="3">
    <location>
        <begin position="177"/>
        <end position="280"/>
    </location>
</feature>
<evidence type="ECO:0000256" key="1">
    <source>
        <dbReference type="ARBA" id="ARBA00022786"/>
    </source>
</evidence>
<dbReference type="InterPro" id="IPR011989">
    <property type="entry name" value="ARM-like"/>
</dbReference>
<evidence type="ECO:0000313" key="5">
    <source>
        <dbReference type="EnsemblMetazoa" id="CapteP171891"/>
    </source>
</evidence>
<dbReference type="EMBL" id="KB301107">
    <property type="protein sequence ID" value="ELU05929.1"/>
    <property type="molecule type" value="Genomic_DNA"/>
</dbReference>
<dbReference type="Gene3D" id="1.25.10.10">
    <property type="entry name" value="Leucine-rich Repeat Variant"/>
    <property type="match status" value="1"/>
</dbReference>
<dbReference type="FunCoup" id="R7UHA7">
    <property type="interactions" value="271"/>
</dbReference>
<dbReference type="STRING" id="283909.R7UHA7"/>
<evidence type="ECO:0000313" key="6">
    <source>
        <dbReference type="Proteomes" id="UP000014760"/>
    </source>
</evidence>
<evidence type="ECO:0000259" key="3">
    <source>
        <dbReference type="Pfam" id="PF25013"/>
    </source>
</evidence>
<keyword evidence="6" id="KW-1185">Reference proteome</keyword>
<dbReference type="Gene3D" id="3.80.10.10">
    <property type="entry name" value="Ribonuclease Inhibitor"/>
    <property type="match status" value="1"/>
</dbReference>
<dbReference type="InterPro" id="IPR032675">
    <property type="entry name" value="LRR_dom_sf"/>
</dbReference>
<feature type="domain" description="Protein zer-1 homolog-like C-terminal" evidence="2">
    <location>
        <begin position="380"/>
        <end position="732"/>
    </location>
</feature>
<dbReference type="Pfam" id="PF25013">
    <property type="entry name" value="LRR_Zer-1"/>
    <property type="match status" value="1"/>
</dbReference>
<organism evidence="4">
    <name type="scientific">Capitella teleta</name>
    <name type="common">Polychaete worm</name>
    <dbReference type="NCBI Taxonomy" id="283909"/>
    <lineage>
        <taxon>Eukaryota</taxon>
        <taxon>Metazoa</taxon>
        <taxon>Spiralia</taxon>
        <taxon>Lophotrochozoa</taxon>
        <taxon>Annelida</taxon>
        <taxon>Polychaeta</taxon>
        <taxon>Sedentaria</taxon>
        <taxon>Scolecida</taxon>
        <taxon>Capitellidae</taxon>
        <taxon>Capitella</taxon>
    </lineage>
</organism>
<proteinExistence type="predicted"/>
<gene>
    <name evidence="4" type="ORF">CAPTEDRAFT_171891</name>
</gene>
<dbReference type="InterPro" id="IPR051341">
    <property type="entry name" value="Zyg-11_UBL_adapter"/>
</dbReference>
<reference evidence="6" key="1">
    <citation type="submission" date="2012-12" db="EMBL/GenBank/DDBJ databases">
        <authorList>
            <person name="Hellsten U."/>
            <person name="Grimwood J."/>
            <person name="Chapman J.A."/>
            <person name="Shapiro H."/>
            <person name="Aerts A."/>
            <person name="Otillar R.P."/>
            <person name="Terry A.Y."/>
            <person name="Boore J.L."/>
            <person name="Simakov O."/>
            <person name="Marletaz F."/>
            <person name="Cho S.-J."/>
            <person name="Edsinger-Gonzales E."/>
            <person name="Havlak P."/>
            <person name="Kuo D.-H."/>
            <person name="Larsson T."/>
            <person name="Lv J."/>
            <person name="Arendt D."/>
            <person name="Savage R."/>
            <person name="Osoegawa K."/>
            <person name="de Jong P."/>
            <person name="Lindberg D.R."/>
            <person name="Seaver E.C."/>
            <person name="Weisblat D.A."/>
            <person name="Putnam N.H."/>
            <person name="Grigoriev I.V."/>
            <person name="Rokhsar D.S."/>
        </authorList>
    </citation>
    <scope>NUCLEOTIDE SEQUENCE</scope>
    <source>
        <strain evidence="6">I ESC-2004</strain>
    </source>
</reference>
<dbReference type="EMBL" id="AMQN01007660">
    <property type="status" value="NOT_ANNOTATED_CDS"/>
    <property type="molecule type" value="Genomic_DNA"/>
</dbReference>
<dbReference type="Proteomes" id="UP000014760">
    <property type="component" value="Unassembled WGS sequence"/>
</dbReference>
<dbReference type="OrthoDB" id="5783533at2759"/>
<accession>R7UHA7</accession>
<dbReference type="SUPFAM" id="SSF48371">
    <property type="entry name" value="ARM repeat"/>
    <property type="match status" value="1"/>
</dbReference>
<evidence type="ECO:0000313" key="4">
    <source>
        <dbReference type="EMBL" id="ELU05929.1"/>
    </source>
</evidence>
<dbReference type="HOGENOM" id="CLU_011533_1_0_1"/>
<dbReference type="AlphaFoldDB" id="R7UHA7"/>
<dbReference type="SUPFAM" id="SSF52047">
    <property type="entry name" value="RNI-like"/>
    <property type="match status" value="1"/>
</dbReference>
<dbReference type="EnsemblMetazoa" id="CapteT171891">
    <property type="protein sequence ID" value="CapteP171891"/>
    <property type="gene ID" value="CapteG171891"/>
</dbReference>
<keyword evidence="1" id="KW-0833">Ubl conjugation pathway</keyword>
<name>R7UHA7_CAPTE</name>